<dbReference type="InterPro" id="IPR025839">
    <property type="entry name" value="RLAN_dom"/>
</dbReference>
<keyword evidence="2" id="KW-0067">ATP-binding</keyword>
<dbReference type="GO" id="GO:0005524">
    <property type="term" value="F:ATP binding"/>
    <property type="evidence" value="ECO:0007669"/>
    <property type="project" value="UniProtKB-UniRule"/>
</dbReference>
<gene>
    <name evidence="4" type="ORF">GWI30_01580</name>
</gene>
<dbReference type="PANTHER" id="PTHR21621:SF0">
    <property type="entry name" value="BETA-CITRYLGLUTAMATE SYNTHASE B-RELATED"/>
    <property type="match status" value="1"/>
</dbReference>
<evidence type="ECO:0000259" key="3">
    <source>
        <dbReference type="PROSITE" id="PS50975"/>
    </source>
</evidence>
<evidence type="ECO:0000313" key="4">
    <source>
        <dbReference type="EMBL" id="QHQ49813.1"/>
    </source>
</evidence>
<dbReference type="SUPFAM" id="SSF56059">
    <property type="entry name" value="Glutathione synthetase ATP-binding domain-like"/>
    <property type="match status" value="1"/>
</dbReference>
<dbReference type="PANTHER" id="PTHR21621">
    <property type="entry name" value="RIBOSOMAL PROTEIN S6 MODIFICATION PROTEIN"/>
    <property type="match status" value="1"/>
</dbReference>
<keyword evidence="4" id="KW-0436">Ligase</keyword>
<evidence type="ECO:0000313" key="5">
    <source>
        <dbReference type="Proteomes" id="UP000463871"/>
    </source>
</evidence>
<feature type="domain" description="ATP-grasp" evidence="3">
    <location>
        <begin position="278"/>
        <end position="468"/>
    </location>
</feature>
<dbReference type="Gene3D" id="3.30.470.20">
    <property type="entry name" value="ATP-grasp fold, B domain"/>
    <property type="match status" value="1"/>
</dbReference>
<sequence>MSTYVIVDEPGDWPCRADYLLTARTYLQHGVPTTGGRPRIINLCRSLEHLSAGYYCSLLAQARSHHCLPGLQAISRQQPQQPPAKLWRKLQGWLARQSEDRIRVRAIFGQCEQSELAGLSRYYYGLNQLPLQELTLKRGRHGWSVRQQQSLSPLVLSPRERELMLQHAQALVGTGDEEQTAPLYQLAILMDQNDGRASSDALAIERFIQAAAAQGIQAEILAPSAIERLPEFDTLWLRAETAVGHYTFEFARRAEQLKMPVIDSSRAILACSNKLYLYELMVRSGVPMPPTMVVTRRGRHQVDELVQRLGLPLMVKVPDGAQGRDLAMASDETQLARLLDEGLGRSALLLVQSRIPAEFDWRIGFLDGSPLFACRRYRPEPGNRIRRRKHPLDMSRIEALPLTEVPERVLQTARRAVHQLGNGLFGVDLRQQGQGCVLLEIIDNPWIRGDIEDREARDLYERLARAFRQRLENRGQSTPDRP</sequence>
<reference evidence="4 5" key="1">
    <citation type="submission" date="2020-01" db="EMBL/GenBank/DDBJ databases">
        <title>Complete genome of Aeromonas media MC64.</title>
        <authorList>
            <person name="Cao G."/>
            <person name="Fu J."/>
            <person name="Zhong C."/>
        </authorList>
    </citation>
    <scope>NUCLEOTIDE SEQUENCE [LARGE SCALE GENOMIC DNA]</scope>
    <source>
        <strain evidence="4 5">MC64</strain>
    </source>
</reference>
<dbReference type="PROSITE" id="PS50975">
    <property type="entry name" value="ATP_GRASP"/>
    <property type="match status" value="1"/>
</dbReference>
<dbReference type="GO" id="GO:0046872">
    <property type="term" value="F:metal ion binding"/>
    <property type="evidence" value="ECO:0007669"/>
    <property type="project" value="InterPro"/>
</dbReference>
<dbReference type="RefSeq" id="WP_005328745.1">
    <property type="nucleotide sequence ID" value="NZ_CAWPID010000001.1"/>
</dbReference>
<dbReference type="AlphaFoldDB" id="A0AAE6SFV3"/>
<dbReference type="EMBL" id="CP047962">
    <property type="protein sequence ID" value="QHQ49813.1"/>
    <property type="molecule type" value="Genomic_DNA"/>
</dbReference>
<evidence type="ECO:0000256" key="1">
    <source>
        <dbReference type="ARBA" id="ARBA00023211"/>
    </source>
</evidence>
<dbReference type="GO" id="GO:0016879">
    <property type="term" value="F:ligase activity, forming carbon-nitrogen bonds"/>
    <property type="evidence" value="ECO:0007669"/>
    <property type="project" value="TreeGrafter"/>
</dbReference>
<proteinExistence type="predicted"/>
<dbReference type="Pfam" id="PF14401">
    <property type="entry name" value="RLAN"/>
    <property type="match status" value="1"/>
</dbReference>
<accession>A0AAE6SFV3</accession>
<evidence type="ECO:0000256" key="2">
    <source>
        <dbReference type="PROSITE-ProRule" id="PRU00409"/>
    </source>
</evidence>
<name>A0AAE6SFV3_AERME</name>
<keyword evidence="2" id="KW-0547">Nucleotide-binding</keyword>
<organism evidence="4 5">
    <name type="scientific">Aeromonas media</name>
    <dbReference type="NCBI Taxonomy" id="651"/>
    <lineage>
        <taxon>Bacteria</taxon>
        <taxon>Pseudomonadati</taxon>
        <taxon>Pseudomonadota</taxon>
        <taxon>Gammaproteobacteria</taxon>
        <taxon>Aeromonadales</taxon>
        <taxon>Aeromonadaceae</taxon>
        <taxon>Aeromonas</taxon>
    </lineage>
</organism>
<dbReference type="GO" id="GO:0005737">
    <property type="term" value="C:cytoplasm"/>
    <property type="evidence" value="ECO:0007669"/>
    <property type="project" value="TreeGrafter"/>
</dbReference>
<dbReference type="InterPro" id="IPR011761">
    <property type="entry name" value="ATP-grasp"/>
</dbReference>
<dbReference type="Gene3D" id="3.40.50.20">
    <property type="match status" value="1"/>
</dbReference>
<protein>
    <submittedName>
        <fullName evidence="4">RimK family alpha-L-glutamate ligase</fullName>
    </submittedName>
</protein>
<keyword evidence="1" id="KW-0464">Manganese</keyword>
<dbReference type="Proteomes" id="UP000463871">
    <property type="component" value="Chromosome"/>
</dbReference>